<protein>
    <submittedName>
        <fullName evidence="4">Stemmadenine O-acetyltransferase (CrSAT)</fullName>
    </submittedName>
</protein>
<evidence type="ECO:0000256" key="2">
    <source>
        <dbReference type="SAM" id="MobiDB-lite"/>
    </source>
</evidence>
<evidence type="ECO:0000256" key="1">
    <source>
        <dbReference type="ARBA" id="ARBA00022679"/>
    </source>
</evidence>
<dbReference type="EMBL" id="CAMXCT020004480">
    <property type="protein sequence ID" value="CAL1162648.1"/>
    <property type="molecule type" value="Genomic_DNA"/>
</dbReference>
<dbReference type="EMBL" id="CAMXCT030004480">
    <property type="protein sequence ID" value="CAL4796585.1"/>
    <property type="molecule type" value="Genomic_DNA"/>
</dbReference>
<dbReference type="EMBL" id="CAMXCT010004480">
    <property type="protein sequence ID" value="CAI4009273.1"/>
    <property type="molecule type" value="Genomic_DNA"/>
</dbReference>
<sequence>MAMGCGASEVSTESDRNAAPSNVDVTTASTGPQRRWVQIPGDRAESGYVRLSPFDYASAGRPVPMVWFYPERLDLDAMVATLEKTLEKYQLFTGRYAAPPEAVQLNNQGIPVEVVETSGSAREAAETYLPLQEEYKVYPRHSNAAFLPSAEIHAKMDPDKFDPEVPLLAVKLTRFAEGGTALGLLLMHAVADAQTEILFLTNWSQTFRHLPMDPLPVHQRCPPQVCGDEISDSDLTAPSTMKMRCVPQDEPVIPEFAPAMPKIMGQSICAFNFPKTTVDRMVAAAKVSAAEALDEGRYFSTDDVLSAQLWKAMVKLRCRQLEIPEDSEDITTSQRACNFRGRCEPKLGHGYCGNGVTQVWTEMRVKDILAADISTIALQLRADLQKFTPATVPLYGRWL</sequence>
<organism evidence="3">
    <name type="scientific">Cladocopium goreaui</name>
    <dbReference type="NCBI Taxonomy" id="2562237"/>
    <lineage>
        <taxon>Eukaryota</taxon>
        <taxon>Sar</taxon>
        <taxon>Alveolata</taxon>
        <taxon>Dinophyceae</taxon>
        <taxon>Suessiales</taxon>
        <taxon>Symbiodiniaceae</taxon>
        <taxon>Cladocopium</taxon>
    </lineage>
</organism>
<feature type="compositionally biased region" description="Polar residues" evidence="2">
    <location>
        <begin position="19"/>
        <end position="31"/>
    </location>
</feature>
<dbReference type="Pfam" id="PF02458">
    <property type="entry name" value="Transferase"/>
    <property type="match status" value="1"/>
</dbReference>
<dbReference type="GO" id="GO:0016740">
    <property type="term" value="F:transferase activity"/>
    <property type="evidence" value="ECO:0007669"/>
    <property type="project" value="UniProtKB-KW"/>
</dbReference>
<keyword evidence="5" id="KW-1185">Reference proteome</keyword>
<dbReference type="Proteomes" id="UP001152797">
    <property type="component" value="Unassembled WGS sequence"/>
</dbReference>
<evidence type="ECO:0000313" key="5">
    <source>
        <dbReference type="Proteomes" id="UP001152797"/>
    </source>
</evidence>
<comment type="caution">
    <text evidence="3">The sequence shown here is derived from an EMBL/GenBank/DDBJ whole genome shotgun (WGS) entry which is preliminary data.</text>
</comment>
<accession>A0A9P1DII6</accession>
<evidence type="ECO:0000313" key="3">
    <source>
        <dbReference type="EMBL" id="CAI4009273.1"/>
    </source>
</evidence>
<reference evidence="4 5" key="2">
    <citation type="submission" date="2024-05" db="EMBL/GenBank/DDBJ databases">
        <authorList>
            <person name="Chen Y."/>
            <person name="Shah S."/>
            <person name="Dougan E. K."/>
            <person name="Thang M."/>
            <person name="Chan C."/>
        </authorList>
    </citation>
    <scope>NUCLEOTIDE SEQUENCE [LARGE SCALE GENOMIC DNA]</scope>
</reference>
<dbReference type="InterPro" id="IPR023213">
    <property type="entry name" value="CAT-like_dom_sf"/>
</dbReference>
<reference evidence="3" key="1">
    <citation type="submission" date="2022-10" db="EMBL/GenBank/DDBJ databases">
        <authorList>
            <person name="Chen Y."/>
            <person name="Dougan E. K."/>
            <person name="Chan C."/>
            <person name="Rhodes N."/>
            <person name="Thang M."/>
        </authorList>
    </citation>
    <scope>NUCLEOTIDE SEQUENCE</scope>
</reference>
<dbReference type="OrthoDB" id="671439at2759"/>
<dbReference type="PANTHER" id="PTHR31896">
    <property type="entry name" value="FAMILY REGULATORY PROTEIN, PUTATIVE (AFU_ORTHOLOGUE AFUA_3G14730)-RELATED"/>
    <property type="match status" value="1"/>
</dbReference>
<gene>
    <name evidence="3" type="ORF">C1SCF055_LOCUS34644</name>
</gene>
<dbReference type="AlphaFoldDB" id="A0A9P1DII6"/>
<evidence type="ECO:0000313" key="4">
    <source>
        <dbReference type="EMBL" id="CAL4796585.1"/>
    </source>
</evidence>
<dbReference type="PANTHER" id="PTHR31896:SF64">
    <property type="entry name" value="TRICHOTHECENE 3-O-ACETYLTRANSFERASE"/>
    <property type="match status" value="1"/>
</dbReference>
<keyword evidence="1" id="KW-0808">Transferase</keyword>
<feature type="region of interest" description="Disordered" evidence="2">
    <location>
        <begin position="1"/>
        <end position="31"/>
    </location>
</feature>
<name>A0A9P1DII6_9DINO</name>
<dbReference type="Gene3D" id="3.30.559.10">
    <property type="entry name" value="Chloramphenicol acetyltransferase-like domain"/>
    <property type="match status" value="2"/>
</dbReference>
<dbReference type="InterPro" id="IPR051283">
    <property type="entry name" value="Sec_Metabolite_Acyltrans"/>
</dbReference>
<proteinExistence type="predicted"/>